<evidence type="ECO:0000256" key="7">
    <source>
        <dbReference type="ARBA" id="ARBA00022833"/>
    </source>
</evidence>
<keyword evidence="9 11" id="KW-0482">Metalloprotease</keyword>
<comment type="subcellular location">
    <subcellularLocation>
        <location evidence="2">Membrane</location>
        <topology evidence="2">Multi-pass membrane protein</topology>
    </subcellularLocation>
</comment>
<dbReference type="PANTHER" id="PTHR42837">
    <property type="entry name" value="REGULATOR OF SIGMA-E PROTEASE RSEP"/>
    <property type="match status" value="1"/>
</dbReference>
<dbReference type="STRING" id="1120995.SAMN02745245_00127"/>
<evidence type="ECO:0000256" key="3">
    <source>
        <dbReference type="ARBA" id="ARBA00007931"/>
    </source>
</evidence>
<feature type="transmembrane region" description="Helical" evidence="11">
    <location>
        <begin position="308"/>
        <end position="329"/>
    </location>
</feature>
<dbReference type="GO" id="GO:0004222">
    <property type="term" value="F:metalloendopeptidase activity"/>
    <property type="evidence" value="ECO:0007669"/>
    <property type="project" value="InterPro"/>
</dbReference>
<dbReference type="InterPro" id="IPR041489">
    <property type="entry name" value="PDZ_6"/>
</dbReference>
<dbReference type="RefSeq" id="WP_073183381.1">
    <property type="nucleotide sequence ID" value="NZ_FQXI01000001.1"/>
</dbReference>
<dbReference type="Pfam" id="PF17820">
    <property type="entry name" value="PDZ_6"/>
    <property type="match status" value="1"/>
</dbReference>
<dbReference type="InterPro" id="IPR001478">
    <property type="entry name" value="PDZ"/>
</dbReference>
<dbReference type="GO" id="GO:0006508">
    <property type="term" value="P:proteolysis"/>
    <property type="evidence" value="ECO:0007669"/>
    <property type="project" value="UniProtKB-KW"/>
</dbReference>
<evidence type="ECO:0000256" key="2">
    <source>
        <dbReference type="ARBA" id="ARBA00004141"/>
    </source>
</evidence>
<dbReference type="GO" id="GO:0016020">
    <property type="term" value="C:membrane"/>
    <property type="evidence" value="ECO:0007669"/>
    <property type="project" value="UniProtKB-SubCell"/>
</dbReference>
<feature type="transmembrane region" description="Helical" evidence="11">
    <location>
        <begin position="89"/>
        <end position="114"/>
    </location>
</feature>
<dbReference type="Gene3D" id="2.30.42.10">
    <property type="match status" value="1"/>
</dbReference>
<keyword evidence="14" id="KW-1185">Reference proteome</keyword>
<comment type="similarity">
    <text evidence="3 11">Belongs to the peptidase M50B family.</text>
</comment>
<evidence type="ECO:0000256" key="11">
    <source>
        <dbReference type="RuleBase" id="RU362031"/>
    </source>
</evidence>
<name>A0A1M5P0U5_9FIRM</name>
<dbReference type="AlphaFoldDB" id="A0A1M5P0U5"/>
<evidence type="ECO:0000259" key="12">
    <source>
        <dbReference type="SMART" id="SM00228"/>
    </source>
</evidence>
<dbReference type="InterPro" id="IPR008915">
    <property type="entry name" value="Peptidase_M50"/>
</dbReference>
<evidence type="ECO:0000256" key="1">
    <source>
        <dbReference type="ARBA" id="ARBA00001947"/>
    </source>
</evidence>
<evidence type="ECO:0000256" key="9">
    <source>
        <dbReference type="ARBA" id="ARBA00023049"/>
    </source>
</evidence>
<evidence type="ECO:0000256" key="4">
    <source>
        <dbReference type="ARBA" id="ARBA00022670"/>
    </source>
</evidence>
<keyword evidence="6 11" id="KW-0378">Hydrolase</keyword>
<dbReference type="PANTHER" id="PTHR42837:SF2">
    <property type="entry name" value="MEMBRANE METALLOPROTEASE ARASP2, CHLOROPLASTIC-RELATED"/>
    <property type="match status" value="1"/>
</dbReference>
<dbReference type="Proteomes" id="UP000184032">
    <property type="component" value="Unassembled WGS sequence"/>
</dbReference>
<dbReference type="GO" id="GO:0046872">
    <property type="term" value="F:metal ion binding"/>
    <property type="evidence" value="ECO:0007669"/>
    <property type="project" value="UniProtKB-KW"/>
</dbReference>
<protein>
    <recommendedName>
        <fullName evidence="11">Zinc metalloprotease</fullName>
        <ecNumber evidence="11">3.4.24.-</ecNumber>
    </recommendedName>
</protein>
<feature type="domain" description="PDZ" evidence="12">
    <location>
        <begin position="107"/>
        <end position="176"/>
    </location>
</feature>
<feature type="transmembrane region" description="Helical" evidence="11">
    <location>
        <begin position="258"/>
        <end position="277"/>
    </location>
</feature>
<dbReference type="Pfam" id="PF02163">
    <property type="entry name" value="Peptidase_M50"/>
    <property type="match status" value="1"/>
</dbReference>
<comment type="cofactor">
    <cofactor evidence="1 11">
        <name>Zn(2+)</name>
        <dbReference type="ChEBI" id="CHEBI:29105"/>
    </cofactor>
</comment>
<evidence type="ECO:0000313" key="14">
    <source>
        <dbReference type="Proteomes" id="UP000184032"/>
    </source>
</evidence>
<evidence type="ECO:0000313" key="13">
    <source>
        <dbReference type="EMBL" id="SHG95049.1"/>
    </source>
</evidence>
<keyword evidence="5 11" id="KW-0812">Transmembrane</keyword>
<keyword evidence="8 11" id="KW-1133">Transmembrane helix</keyword>
<dbReference type="InterPro" id="IPR036034">
    <property type="entry name" value="PDZ_sf"/>
</dbReference>
<evidence type="ECO:0000256" key="5">
    <source>
        <dbReference type="ARBA" id="ARBA00022692"/>
    </source>
</evidence>
<dbReference type="OrthoDB" id="9782003at2"/>
<keyword evidence="10 11" id="KW-0472">Membrane</keyword>
<accession>A0A1M5P0U5</accession>
<dbReference type="EMBL" id="FQXI01000001">
    <property type="protein sequence ID" value="SHG95049.1"/>
    <property type="molecule type" value="Genomic_DNA"/>
</dbReference>
<dbReference type="CDD" id="cd06163">
    <property type="entry name" value="S2P-M50_PDZ_RseP-like"/>
    <property type="match status" value="1"/>
</dbReference>
<dbReference type="NCBIfam" id="TIGR00054">
    <property type="entry name" value="RIP metalloprotease RseP"/>
    <property type="match status" value="1"/>
</dbReference>
<evidence type="ECO:0000256" key="10">
    <source>
        <dbReference type="ARBA" id="ARBA00023136"/>
    </source>
</evidence>
<keyword evidence="11" id="KW-0479">Metal-binding</keyword>
<evidence type="ECO:0000256" key="6">
    <source>
        <dbReference type="ARBA" id="ARBA00022801"/>
    </source>
</evidence>
<organism evidence="13 14">
    <name type="scientific">Anaerosphaera aminiphila DSM 21120</name>
    <dbReference type="NCBI Taxonomy" id="1120995"/>
    <lineage>
        <taxon>Bacteria</taxon>
        <taxon>Bacillati</taxon>
        <taxon>Bacillota</taxon>
        <taxon>Tissierellia</taxon>
        <taxon>Tissierellales</taxon>
        <taxon>Peptoniphilaceae</taxon>
        <taxon>Anaerosphaera</taxon>
    </lineage>
</organism>
<reference evidence="13 14" key="1">
    <citation type="submission" date="2016-11" db="EMBL/GenBank/DDBJ databases">
        <authorList>
            <person name="Jaros S."/>
            <person name="Januszkiewicz K."/>
            <person name="Wedrychowicz H."/>
        </authorList>
    </citation>
    <scope>NUCLEOTIDE SEQUENCE [LARGE SCALE GENOMIC DNA]</scope>
    <source>
        <strain evidence="13 14">DSM 21120</strain>
    </source>
</reference>
<keyword evidence="7 11" id="KW-0862">Zinc</keyword>
<gene>
    <name evidence="13" type="ORF">SAMN02745245_00127</name>
</gene>
<sequence length="335" mass="36645">MATLIGSILVFLIVIMLHELGHFTIAKLVGIKVDEFSIGMGPEIFQTQKGETKYSLRILPIGGYVAMDGEDEYSENPRSFNNVSVLKKMAVVVAGVIMNFLLAIIAFFFIASFIGYNTNALGQIVENSPAQYAELKVGDEILSVNNQPTKIWEAVATNISMAKENENITLEVKRGNEILKKEIKPDYKDGVASIGIGPKSEKSFLSSIKYGFNKTVFTIGSVFTTLKLLFQGNVSVDMFAGPVGVIQIIGQQTARGPIYLLNILGIISANLAVMNLLPIPALDGGKLVFLLIESITGKKVSDEIEGRLSFIGFGLLMTLMLYITVFGDLKRIFNW</sequence>
<evidence type="ECO:0000256" key="8">
    <source>
        <dbReference type="ARBA" id="ARBA00022989"/>
    </source>
</evidence>
<proteinExistence type="inferred from homology"/>
<dbReference type="SMART" id="SM00228">
    <property type="entry name" value="PDZ"/>
    <property type="match status" value="1"/>
</dbReference>
<dbReference type="InterPro" id="IPR004387">
    <property type="entry name" value="Pept_M50_Zn"/>
</dbReference>
<keyword evidence="4 13" id="KW-0645">Protease</keyword>
<dbReference type="CDD" id="cd23081">
    <property type="entry name" value="cpPDZ_EcRseP-like"/>
    <property type="match status" value="1"/>
</dbReference>
<dbReference type="EC" id="3.4.24.-" evidence="11"/>
<dbReference type="SUPFAM" id="SSF50156">
    <property type="entry name" value="PDZ domain-like"/>
    <property type="match status" value="1"/>
</dbReference>